<keyword evidence="8" id="KW-1185">Reference proteome</keyword>
<dbReference type="InterPro" id="IPR036396">
    <property type="entry name" value="Cyt_P450_sf"/>
</dbReference>
<dbReference type="GeneID" id="54405740"/>
<dbReference type="GO" id="GO:0005506">
    <property type="term" value="F:iron ion binding"/>
    <property type="evidence" value="ECO:0007669"/>
    <property type="project" value="InterPro"/>
</dbReference>
<evidence type="ECO:0000256" key="1">
    <source>
        <dbReference type="ARBA" id="ARBA00001971"/>
    </source>
</evidence>
<dbReference type="GO" id="GO:0016705">
    <property type="term" value="F:oxidoreductase activity, acting on paired donors, with incorporation or reduction of molecular oxygen"/>
    <property type="evidence" value="ECO:0007669"/>
    <property type="project" value="InterPro"/>
</dbReference>
<dbReference type="OrthoDB" id="1470350at2759"/>
<sequence length="572" mass="64280">MTIKGFYLVGQSKEVFQQDIHIDQYHDFEALQVAIAEQYNIIQPDGIGLQDTRENDLADLDAVLDCDEHIGITVDGKPIRDPSGPDGLPLVGSYYEVFPDHLGNHARLFQRYGSLIKYETMGKRNFLTNDPAIATVAFQESAFFSKLITPDHPLAGIKDNRALFIGDTDTDAWRQAHKFIPPAMSPRAVRHYTPLMEATVKDSFKVFDQLDKEGEAWNVYQYMLKMASQAVFKFSLGYDAHHFDEPDSQLNELVVLIAQSLSLNKKVTSRGSWYASLGALPFTAAYDLKNVQNKLWTILNKAIDQAPKGDTDEDLPLQSAALGASCVVDYLKRATDDHGNKLPRELVIPNMLPIAGAGFTTTSSLLSWLIYSLCAYEGNQDRLLQELVDAGVNENTRWTPELSDGLTFLDKFVKETQRLHNPSFQPGRTAKVDCIVPGGYKLPAGAVVICALHAIHNNPAIWSNPDRFDPDRWGTEEVANRPKNSYMPFATGPRSCIGFNFALGEVKVILPELVYRYEFSKEGDETVTYDPEFQLIRPMNLYVRARKRTSWPDKTKAAKEIAEQYREGEKNP</sequence>
<dbReference type="GO" id="GO:0004497">
    <property type="term" value="F:monooxygenase activity"/>
    <property type="evidence" value="ECO:0007669"/>
    <property type="project" value="InterPro"/>
</dbReference>
<reference evidence="7" key="1">
    <citation type="journal article" date="2020" name="Stud. Mycol.">
        <title>101 Dothideomycetes genomes: a test case for predicting lifestyles and emergence of pathogens.</title>
        <authorList>
            <person name="Haridas S."/>
            <person name="Albert R."/>
            <person name="Binder M."/>
            <person name="Bloem J."/>
            <person name="Labutti K."/>
            <person name="Salamov A."/>
            <person name="Andreopoulos B."/>
            <person name="Baker S."/>
            <person name="Barry K."/>
            <person name="Bills G."/>
            <person name="Bluhm B."/>
            <person name="Cannon C."/>
            <person name="Castanera R."/>
            <person name="Culley D."/>
            <person name="Daum C."/>
            <person name="Ezra D."/>
            <person name="Gonzalez J."/>
            <person name="Henrissat B."/>
            <person name="Kuo A."/>
            <person name="Liang C."/>
            <person name="Lipzen A."/>
            <person name="Lutzoni F."/>
            <person name="Magnuson J."/>
            <person name="Mondo S."/>
            <person name="Nolan M."/>
            <person name="Ohm R."/>
            <person name="Pangilinan J."/>
            <person name="Park H.-J."/>
            <person name="Ramirez L."/>
            <person name="Alfaro M."/>
            <person name="Sun H."/>
            <person name="Tritt A."/>
            <person name="Yoshinaga Y."/>
            <person name="Zwiers L.-H."/>
            <person name="Turgeon B."/>
            <person name="Goodwin S."/>
            <person name="Spatafora J."/>
            <person name="Crous P."/>
            <person name="Grigoriev I."/>
        </authorList>
    </citation>
    <scope>NUCLEOTIDE SEQUENCE</scope>
    <source>
        <strain evidence="7">CBS 119687</strain>
    </source>
</reference>
<comment type="similarity">
    <text evidence="2">Belongs to the cytochrome P450 family.</text>
</comment>
<feature type="non-terminal residue" evidence="7">
    <location>
        <position position="572"/>
    </location>
</feature>
<comment type="cofactor">
    <cofactor evidence="1 5">
        <name>heme</name>
        <dbReference type="ChEBI" id="CHEBI:30413"/>
    </cofactor>
</comment>
<gene>
    <name evidence="7" type="ORF">P153DRAFT_326930</name>
</gene>
<dbReference type="PRINTS" id="PR00465">
    <property type="entry name" value="EP450IV"/>
</dbReference>
<evidence type="ECO:0000256" key="4">
    <source>
        <dbReference type="ARBA" id="ARBA00023004"/>
    </source>
</evidence>
<evidence type="ECO:0000256" key="5">
    <source>
        <dbReference type="PIRSR" id="PIRSR602403-1"/>
    </source>
</evidence>
<dbReference type="InterPro" id="IPR002403">
    <property type="entry name" value="Cyt_P450_E_grp-IV"/>
</dbReference>
<accession>A0A6A5ZZ61</accession>
<dbReference type="EMBL" id="ML977519">
    <property type="protein sequence ID" value="KAF2124576.1"/>
    <property type="molecule type" value="Genomic_DNA"/>
</dbReference>
<dbReference type="FunFam" id="1.10.630.10:FF:000090">
    <property type="entry name" value="Cytochrome P450 monooxygenase"/>
    <property type="match status" value="1"/>
</dbReference>
<dbReference type="PRINTS" id="PR00385">
    <property type="entry name" value="P450"/>
</dbReference>
<evidence type="ECO:0000256" key="2">
    <source>
        <dbReference type="ARBA" id="ARBA00010617"/>
    </source>
</evidence>
<evidence type="ECO:0000256" key="6">
    <source>
        <dbReference type="SAM" id="MobiDB-lite"/>
    </source>
</evidence>
<proteinExistence type="inferred from homology"/>
<dbReference type="PANTHER" id="PTHR24305:SF87">
    <property type="entry name" value="CYTOCHROME P450 MONOOXYGENASE ALND-RELATED"/>
    <property type="match status" value="1"/>
</dbReference>
<dbReference type="PANTHER" id="PTHR24305">
    <property type="entry name" value="CYTOCHROME P450"/>
    <property type="match status" value="1"/>
</dbReference>
<dbReference type="Gene3D" id="1.10.630.10">
    <property type="entry name" value="Cytochrome P450"/>
    <property type="match status" value="1"/>
</dbReference>
<dbReference type="CDD" id="cd00302">
    <property type="entry name" value="cytochrome_P450"/>
    <property type="match status" value="1"/>
</dbReference>
<name>A0A6A5ZZ61_9PLEO</name>
<organism evidence="7 8">
    <name type="scientific">Dothidotthia symphoricarpi CBS 119687</name>
    <dbReference type="NCBI Taxonomy" id="1392245"/>
    <lineage>
        <taxon>Eukaryota</taxon>
        <taxon>Fungi</taxon>
        <taxon>Dikarya</taxon>
        <taxon>Ascomycota</taxon>
        <taxon>Pezizomycotina</taxon>
        <taxon>Dothideomycetes</taxon>
        <taxon>Pleosporomycetidae</taxon>
        <taxon>Pleosporales</taxon>
        <taxon>Dothidotthiaceae</taxon>
        <taxon>Dothidotthia</taxon>
    </lineage>
</organism>
<dbReference type="Proteomes" id="UP000799771">
    <property type="component" value="Unassembled WGS sequence"/>
</dbReference>
<dbReference type="SUPFAM" id="SSF48264">
    <property type="entry name" value="Cytochrome P450"/>
    <property type="match status" value="1"/>
</dbReference>
<keyword evidence="5" id="KW-0349">Heme</keyword>
<protein>
    <submittedName>
        <fullName evidence="7">Cytochrome P450</fullName>
    </submittedName>
</protein>
<dbReference type="Pfam" id="PF00067">
    <property type="entry name" value="p450"/>
    <property type="match status" value="1"/>
</dbReference>
<dbReference type="RefSeq" id="XP_033518969.1">
    <property type="nucleotide sequence ID" value="XM_033665308.1"/>
</dbReference>
<feature type="binding site" description="axial binding residue" evidence="5">
    <location>
        <position position="496"/>
    </location>
    <ligand>
        <name>heme</name>
        <dbReference type="ChEBI" id="CHEBI:30413"/>
    </ligand>
    <ligandPart>
        <name>Fe</name>
        <dbReference type="ChEBI" id="CHEBI:18248"/>
    </ligandPart>
</feature>
<dbReference type="InterPro" id="IPR050121">
    <property type="entry name" value="Cytochrome_P450_monoxygenase"/>
</dbReference>
<dbReference type="InterPro" id="IPR001128">
    <property type="entry name" value="Cyt_P450"/>
</dbReference>
<evidence type="ECO:0000256" key="3">
    <source>
        <dbReference type="ARBA" id="ARBA00022723"/>
    </source>
</evidence>
<keyword evidence="4 5" id="KW-0408">Iron</keyword>
<feature type="region of interest" description="Disordered" evidence="6">
    <location>
        <begin position="551"/>
        <end position="572"/>
    </location>
</feature>
<evidence type="ECO:0000313" key="8">
    <source>
        <dbReference type="Proteomes" id="UP000799771"/>
    </source>
</evidence>
<keyword evidence="3 5" id="KW-0479">Metal-binding</keyword>
<evidence type="ECO:0000313" key="7">
    <source>
        <dbReference type="EMBL" id="KAF2124576.1"/>
    </source>
</evidence>
<dbReference type="AlphaFoldDB" id="A0A6A5ZZ61"/>
<dbReference type="GO" id="GO:0020037">
    <property type="term" value="F:heme binding"/>
    <property type="evidence" value="ECO:0007669"/>
    <property type="project" value="InterPro"/>
</dbReference>